<dbReference type="Proteomes" id="UP000290608">
    <property type="component" value="Unassembled WGS sequence"/>
</dbReference>
<accession>A0A4Q0PJK7</accession>
<evidence type="ECO:0000256" key="3">
    <source>
        <dbReference type="ARBA" id="ARBA00022729"/>
    </source>
</evidence>
<dbReference type="SUPFAM" id="SSF48452">
    <property type="entry name" value="TPR-like"/>
    <property type="match status" value="1"/>
</dbReference>
<evidence type="ECO:0000256" key="4">
    <source>
        <dbReference type="ARBA" id="ARBA00023136"/>
    </source>
</evidence>
<evidence type="ECO:0000256" key="2">
    <source>
        <dbReference type="ARBA" id="ARBA00006275"/>
    </source>
</evidence>
<proteinExistence type="inferred from homology"/>
<comment type="caution">
    <text evidence="8">The sequence shown here is derived from an EMBL/GenBank/DDBJ whole genome shotgun (WGS) entry which is preliminary data.</text>
</comment>
<dbReference type="EMBL" id="QOVL01000014">
    <property type="protein sequence ID" value="RXG27611.1"/>
    <property type="molecule type" value="Genomic_DNA"/>
</dbReference>
<evidence type="ECO:0000259" key="7">
    <source>
        <dbReference type="Pfam" id="PF14322"/>
    </source>
</evidence>
<organism evidence="8 9">
    <name type="scientific">Leeuwenhoekiella marinoflava</name>
    <dbReference type="NCBI Taxonomy" id="988"/>
    <lineage>
        <taxon>Bacteria</taxon>
        <taxon>Pseudomonadati</taxon>
        <taxon>Bacteroidota</taxon>
        <taxon>Flavobacteriia</taxon>
        <taxon>Flavobacteriales</taxon>
        <taxon>Flavobacteriaceae</taxon>
        <taxon>Leeuwenhoekiella</taxon>
    </lineage>
</organism>
<comment type="subcellular location">
    <subcellularLocation>
        <location evidence="1">Cell outer membrane</location>
    </subcellularLocation>
</comment>
<dbReference type="STRING" id="1122159.SAMN02745246_03128"/>
<evidence type="ECO:0000256" key="5">
    <source>
        <dbReference type="ARBA" id="ARBA00023237"/>
    </source>
</evidence>
<evidence type="ECO:0000256" key="1">
    <source>
        <dbReference type="ARBA" id="ARBA00004442"/>
    </source>
</evidence>
<dbReference type="RefSeq" id="WP_073100191.1">
    <property type="nucleotide sequence ID" value="NZ_QOVL01000014.1"/>
</dbReference>
<keyword evidence="4" id="KW-0472">Membrane</keyword>
<name>A0A4Q0PJK7_9FLAO</name>
<keyword evidence="5" id="KW-0998">Cell outer membrane</keyword>
<evidence type="ECO:0000259" key="6">
    <source>
        <dbReference type="Pfam" id="PF07980"/>
    </source>
</evidence>
<comment type="similarity">
    <text evidence="2">Belongs to the SusD family.</text>
</comment>
<protein>
    <submittedName>
        <fullName evidence="8">Putative outer membrane starch-binding protein</fullName>
    </submittedName>
</protein>
<keyword evidence="3" id="KW-0732">Signal</keyword>
<sequence>MKIRILTILIFVFTCFSCDEYLDLRPPNGTVRQDFWKTKEDVQAAVIGIYSEMVGNASFTERLFMYGELRGDMVIPGQNASDNQIFLNTTNILPTNALTEWSMFYRTINFCNTVIDLAPAVLNEDPTLEEEQLENYLSEALAIRAYLYLTLAKTFKDVPLKLEATLNDTDNFQLPTTPQEEVFRQVAEDLSLAEEYAVEEYETIPENKGRITKYAINAMQTEVFLWLNDFDNALIAANKIIDSGNFELIPASNSWFGTVYGEGNSSESIFELQYSNQNLNSFINVFFQRAEYRASAVAVSDVFGIDQQNPENQDIRGERVSIVSSGAEIYKFIGLNRDQRKTTTTSDTHWFFYRYADVLLMKAEALNELNRGEEAIAIIEEIRTLREALELTAQTPAANDPSSIAEYILAERSRELAFEGKRWFDVLRFARRDNYARLDLILTMALSSAPPSQQQSIRNKLQDPNSHYLPINQNELFTNKQLVQNPFYN</sequence>
<feature type="domain" description="RagB/SusD" evidence="6">
    <location>
        <begin position="326"/>
        <end position="488"/>
    </location>
</feature>
<dbReference type="Pfam" id="PF14322">
    <property type="entry name" value="SusD-like_3"/>
    <property type="match status" value="1"/>
</dbReference>
<dbReference type="InterPro" id="IPR011990">
    <property type="entry name" value="TPR-like_helical_dom_sf"/>
</dbReference>
<reference evidence="8 9" key="1">
    <citation type="submission" date="2018-07" db="EMBL/GenBank/DDBJ databases">
        <title>Leeuwenhoekiella genomics.</title>
        <authorList>
            <person name="Tahon G."/>
            <person name="Willems A."/>
        </authorList>
    </citation>
    <scope>NUCLEOTIDE SEQUENCE [LARGE SCALE GENOMIC DNA]</scope>
    <source>
        <strain evidence="8 9">LMG 1345</strain>
    </source>
</reference>
<dbReference type="InterPro" id="IPR033985">
    <property type="entry name" value="SusD-like_N"/>
</dbReference>
<dbReference type="InterPro" id="IPR012944">
    <property type="entry name" value="SusD_RagB_dom"/>
</dbReference>
<gene>
    <name evidence="8" type="ORF">DSL99_2835</name>
</gene>
<dbReference type="Gene3D" id="1.25.40.390">
    <property type="match status" value="1"/>
</dbReference>
<dbReference type="AlphaFoldDB" id="A0A4Q0PJK7"/>
<evidence type="ECO:0000313" key="9">
    <source>
        <dbReference type="Proteomes" id="UP000290608"/>
    </source>
</evidence>
<dbReference type="Pfam" id="PF07980">
    <property type="entry name" value="SusD_RagB"/>
    <property type="match status" value="1"/>
</dbReference>
<dbReference type="GO" id="GO:0009279">
    <property type="term" value="C:cell outer membrane"/>
    <property type="evidence" value="ECO:0007669"/>
    <property type="project" value="UniProtKB-SubCell"/>
</dbReference>
<evidence type="ECO:0000313" key="8">
    <source>
        <dbReference type="EMBL" id="RXG27611.1"/>
    </source>
</evidence>
<feature type="domain" description="SusD-like N-terminal" evidence="7">
    <location>
        <begin position="20"/>
        <end position="224"/>
    </location>
</feature>
<dbReference type="CDD" id="cd08977">
    <property type="entry name" value="SusD"/>
    <property type="match status" value="1"/>
</dbReference>